<comment type="caution">
    <text evidence="15">The sequence shown here is derived from an EMBL/GenBank/DDBJ whole genome shotgun (WGS) entry which is preliminary data.</text>
</comment>
<dbReference type="SMART" id="SM01117">
    <property type="entry name" value="Cyt-b5"/>
    <property type="match status" value="1"/>
</dbReference>
<dbReference type="GO" id="GO:0016126">
    <property type="term" value="P:sterol biosynthetic process"/>
    <property type="evidence" value="ECO:0007669"/>
    <property type="project" value="TreeGrafter"/>
</dbReference>
<dbReference type="GO" id="GO:0005789">
    <property type="term" value="C:endoplasmic reticulum membrane"/>
    <property type="evidence" value="ECO:0007669"/>
    <property type="project" value="UniProtKB-SubCell"/>
</dbReference>
<keyword evidence="13" id="KW-1133">Transmembrane helix</keyword>
<evidence type="ECO:0000256" key="9">
    <source>
        <dbReference type="ARBA" id="ARBA00023004"/>
    </source>
</evidence>
<comment type="subcellular location">
    <subcellularLocation>
        <location evidence="1">Endoplasmic reticulum membrane</location>
        <topology evidence="1">Single-pass membrane protein</topology>
        <orientation evidence="1">Cytoplasmic side</orientation>
    </subcellularLocation>
    <subcellularLocation>
        <location evidence="11">Microsome membrane</location>
        <topology evidence="11">Single-pass membrane protein</topology>
        <orientation evidence="11">Cytoplasmic side</orientation>
    </subcellularLocation>
</comment>
<feature type="domain" description="Cytochrome b5 heme-binding" evidence="14">
    <location>
        <begin position="1"/>
        <end position="70"/>
    </location>
</feature>
<evidence type="ECO:0000256" key="3">
    <source>
        <dbReference type="ARBA" id="ARBA00022617"/>
    </source>
</evidence>
<dbReference type="GO" id="GO:0046872">
    <property type="term" value="F:metal ion binding"/>
    <property type="evidence" value="ECO:0007669"/>
    <property type="project" value="UniProtKB-KW"/>
</dbReference>
<proteinExistence type="inferred from homology"/>
<evidence type="ECO:0000256" key="7">
    <source>
        <dbReference type="ARBA" id="ARBA00022848"/>
    </source>
</evidence>
<evidence type="ECO:0000256" key="8">
    <source>
        <dbReference type="ARBA" id="ARBA00022982"/>
    </source>
</evidence>
<evidence type="ECO:0000259" key="14">
    <source>
        <dbReference type="PROSITE" id="PS50255"/>
    </source>
</evidence>
<keyword evidence="10 13" id="KW-0472">Membrane</keyword>
<dbReference type="Pfam" id="PF00173">
    <property type="entry name" value="Cyt-b5"/>
    <property type="match status" value="1"/>
</dbReference>
<keyword evidence="3" id="KW-0349">Heme</keyword>
<dbReference type="GO" id="GO:0020037">
    <property type="term" value="F:heme binding"/>
    <property type="evidence" value="ECO:0007669"/>
    <property type="project" value="TreeGrafter"/>
</dbReference>
<evidence type="ECO:0000256" key="12">
    <source>
        <dbReference type="ARBA" id="ARBA00038168"/>
    </source>
</evidence>
<accession>A0A2G7FQG9</accession>
<dbReference type="InterPro" id="IPR050668">
    <property type="entry name" value="Cytochrome_b5"/>
</dbReference>
<dbReference type="SUPFAM" id="SSF55856">
    <property type="entry name" value="Cytochrome b5-like heme/steroid binding domain"/>
    <property type="match status" value="1"/>
</dbReference>
<keyword evidence="6" id="KW-0256">Endoplasmic reticulum</keyword>
<keyword evidence="16" id="KW-1185">Reference proteome</keyword>
<feature type="transmembrane region" description="Helical" evidence="13">
    <location>
        <begin position="120"/>
        <end position="140"/>
    </location>
</feature>
<dbReference type="Proteomes" id="UP000231358">
    <property type="component" value="Unassembled WGS sequence"/>
</dbReference>
<keyword evidence="7" id="KW-0492">Microsome</keyword>
<evidence type="ECO:0000256" key="10">
    <source>
        <dbReference type="ARBA" id="ARBA00023136"/>
    </source>
</evidence>
<evidence type="ECO:0000256" key="13">
    <source>
        <dbReference type="SAM" id="Phobius"/>
    </source>
</evidence>
<dbReference type="PANTHER" id="PTHR19359">
    <property type="entry name" value="CYTOCHROME B5"/>
    <property type="match status" value="1"/>
</dbReference>
<dbReference type="PROSITE" id="PS50255">
    <property type="entry name" value="CYTOCHROME_B5_2"/>
    <property type="match status" value="1"/>
</dbReference>
<name>A0A2G7FQG9_9EURO</name>
<evidence type="ECO:0000256" key="11">
    <source>
        <dbReference type="ARBA" id="ARBA00037877"/>
    </source>
</evidence>
<keyword evidence="9" id="KW-0408">Iron</keyword>
<evidence type="ECO:0000256" key="2">
    <source>
        <dbReference type="ARBA" id="ARBA00022448"/>
    </source>
</evidence>
<evidence type="ECO:0000256" key="5">
    <source>
        <dbReference type="ARBA" id="ARBA00022723"/>
    </source>
</evidence>
<dbReference type="InterPro" id="IPR036400">
    <property type="entry name" value="Cyt_B5-like_heme/steroid_sf"/>
</dbReference>
<keyword evidence="5" id="KW-0479">Metal-binding</keyword>
<comment type="similarity">
    <text evidence="12">Belongs to the cytochrome b5 family.</text>
</comment>
<organism evidence="15 16">
    <name type="scientific">Aspergillus arachidicola</name>
    <dbReference type="NCBI Taxonomy" id="656916"/>
    <lineage>
        <taxon>Eukaryota</taxon>
        <taxon>Fungi</taxon>
        <taxon>Dikarya</taxon>
        <taxon>Ascomycota</taxon>
        <taxon>Pezizomycotina</taxon>
        <taxon>Eurotiomycetes</taxon>
        <taxon>Eurotiomycetidae</taxon>
        <taxon>Eurotiales</taxon>
        <taxon>Aspergillaceae</taxon>
        <taxon>Aspergillus</taxon>
        <taxon>Aspergillus subgen. Circumdati</taxon>
    </lineage>
</organism>
<evidence type="ECO:0000313" key="16">
    <source>
        <dbReference type="Proteomes" id="UP000231358"/>
    </source>
</evidence>
<dbReference type="EMBL" id="NEXV01000490">
    <property type="protein sequence ID" value="PIG82844.1"/>
    <property type="molecule type" value="Genomic_DNA"/>
</dbReference>
<dbReference type="AlphaFoldDB" id="A0A2G7FQG9"/>
<evidence type="ECO:0000313" key="15">
    <source>
        <dbReference type="EMBL" id="PIG82844.1"/>
    </source>
</evidence>
<protein>
    <recommendedName>
        <fullName evidence="14">Cytochrome b5 heme-binding domain-containing protein</fullName>
    </recommendedName>
</protein>
<evidence type="ECO:0000256" key="4">
    <source>
        <dbReference type="ARBA" id="ARBA00022692"/>
    </source>
</evidence>
<keyword evidence="8" id="KW-0249">Electron transport</keyword>
<keyword evidence="2" id="KW-0813">Transport</keyword>
<dbReference type="STRING" id="656916.A0A2G7FQG9"/>
<dbReference type="Gene3D" id="3.10.120.10">
    <property type="entry name" value="Cytochrome b5-like heme/steroid binding domain"/>
    <property type="match status" value="1"/>
</dbReference>
<gene>
    <name evidence="15" type="ORF">AARAC_003114</name>
</gene>
<dbReference type="PANTHER" id="PTHR19359:SF150">
    <property type="entry name" value="CYTOCHROME B5"/>
    <property type="match status" value="1"/>
</dbReference>
<evidence type="ECO:0000256" key="1">
    <source>
        <dbReference type="ARBA" id="ARBA00004131"/>
    </source>
</evidence>
<reference evidence="15 16" key="1">
    <citation type="submission" date="2017-05" db="EMBL/GenBank/DDBJ databases">
        <title>Genome sequence for an aflatoxigenic pathogen of Argentinian peanut, Aspergillus arachidicola.</title>
        <authorList>
            <person name="Moore G."/>
            <person name="Beltz S.B."/>
            <person name="Mack B.M."/>
        </authorList>
    </citation>
    <scope>NUCLEOTIDE SEQUENCE [LARGE SCALE GENOMIC DNA]</scope>
    <source>
        <strain evidence="15 16">CBS 117610</strain>
    </source>
</reference>
<keyword evidence="4 13" id="KW-0812">Transmembrane</keyword>
<evidence type="ECO:0000256" key="6">
    <source>
        <dbReference type="ARBA" id="ARBA00022824"/>
    </source>
</evidence>
<sequence length="149" mass="16164">MELSFKEVAEHSTKEDLYMVVHERVHNCSSGGKEVLLDVGGQDATEAFEDAGHSDEGREILEGLLVGSLNHMVNSLVMKCNINRLPDNYRFSQPDDLAPDAHTQSSGEPYSSGGSTGFGVGLYAILLLGFAAAFFAYEYVQISPGTEMQ</sequence>
<dbReference type="InterPro" id="IPR001199">
    <property type="entry name" value="Cyt_B5-like_heme/steroid-bd"/>
</dbReference>